<dbReference type="InterPro" id="IPR023214">
    <property type="entry name" value="HAD_sf"/>
</dbReference>
<dbReference type="GO" id="GO:0006281">
    <property type="term" value="P:DNA repair"/>
    <property type="evidence" value="ECO:0007669"/>
    <property type="project" value="TreeGrafter"/>
</dbReference>
<protein>
    <submittedName>
        <fullName evidence="2">Phosphoglycolate phosphatase (PGP) (Modular protein)</fullName>
        <ecNumber evidence="2">3.1.3.18</ecNumber>
    </submittedName>
</protein>
<dbReference type="InterPro" id="IPR041492">
    <property type="entry name" value="HAD_2"/>
</dbReference>
<feature type="region of interest" description="Disordered" evidence="1">
    <location>
        <begin position="1"/>
        <end position="32"/>
    </location>
</feature>
<dbReference type="Gene3D" id="1.10.150.240">
    <property type="entry name" value="Putative phosphatase, domain 2"/>
    <property type="match status" value="1"/>
</dbReference>
<dbReference type="SUPFAM" id="SSF56784">
    <property type="entry name" value="HAD-like"/>
    <property type="match status" value="1"/>
</dbReference>
<dbReference type="InterPro" id="IPR036412">
    <property type="entry name" value="HAD-like_sf"/>
</dbReference>
<accession>A0A0S4TLF8</accession>
<dbReference type="SFLD" id="SFLDG01129">
    <property type="entry name" value="C1.5:_HAD__Beta-PGM__Phosphata"/>
    <property type="match status" value="1"/>
</dbReference>
<dbReference type="GO" id="GO:0008967">
    <property type="term" value="F:phosphoglycolate phosphatase activity"/>
    <property type="evidence" value="ECO:0007669"/>
    <property type="project" value="UniProtKB-EC"/>
</dbReference>
<organism evidence="2">
    <name type="scientific">Ralstonia solanacearum</name>
    <name type="common">Pseudomonas solanacearum</name>
    <dbReference type="NCBI Taxonomy" id="305"/>
    <lineage>
        <taxon>Bacteria</taxon>
        <taxon>Pseudomonadati</taxon>
        <taxon>Pseudomonadota</taxon>
        <taxon>Betaproteobacteria</taxon>
        <taxon>Burkholderiales</taxon>
        <taxon>Burkholderiaceae</taxon>
        <taxon>Ralstonia</taxon>
        <taxon>Ralstonia solanacearum species complex</taxon>
    </lineage>
</organism>
<dbReference type="InterPro" id="IPR023198">
    <property type="entry name" value="PGP-like_dom2"/>
</dbReference>
<sequence>MAVSPDARLRPPSRRTHPPAAAAPDRHSSDATTRAVARIGFGAWGIDPGPCPVGRDTTRPALKERTMHSKLIALDFDGTLADSFACFRTSLNELAARHGFRALDDALLDQARGLSAREVMQLLGVPLWKTPRITVEMRRRMSERAAQIRLFPGVDDTLRQLAARGVRIAIATSNAEGLVHTTLGAAGGLVTDFSCGLSVFGKKRKLEALVASAGLRPEQALYVGDEIRDAQAAQAAGIPFRGVAWGYTAPSALQPHCDAPLLERPEDLLAM</sequence>
<dbReference type="SFLD" id="SFLDS00003">
    <property type="entry name" value="Haloacid_Dehalogenase"/>
    <property type="match status" value="1"/>
</dbReference>
<reference evidence="2" key="1">
    <citation type="submission" date="2015-10" db="EMBL/GenBank/DDBJ databases">
        <authorList>
            <person name="Gilbert D.G."/>
        </authorList>
    </citation>
    <scope>NUCLEOTIDE SEQUENCE</scope>
    <source>
        <strain evidence="2">Phyl III-seqv23</strain>
    </source>
</reference>
<gene>
    <name evidence="2" type="ORF">RUN39_v1_20045</name>
</gene>
<dbReference type="EC" id="3.1.3.18" evidence="2"/>
<evidence type="ECO:0000313" key="2">
    <source>
        <dbReference type="EMBL" id="CUV10903.1"/>
    </source>
</evidence>
<keyword evidence="2" id="KW-0378">Hydrolase</keyword>
<dbReference type="EMBL" id="LN899819">
    <property type="protein sequence ID" value="CUV10903.1"/>
    <property type="molecule type" value="Genomic_DNA"/>
</dbReference>
<dbReference type="PANTHER" id="PTHR43434:SF13">
    <property type="entry name" value="PHOSPHOGLYCOLATE PHOSPHATASE"/>
    <property type="match status" value="1"/>
</dbReference>
<dbReference type="Pfam" id="PF13419">
    <property type="entry name" value="HAD_2"/>
    <property type="match status" value="1"/>
</dbReference>
<name>A0A0S4TLF8_RALSL</name>
<dbReference type="GO" id="GO:0005829">
    <property type="term" value="C:cytosol"/>
    <property type="evidence" value="ECO:0007669"/>
    <property type="project" value="TreeGrafter"/>
</dbReference>
<dbReference type="InterPro" id="IPR050155">
    <property type="entry name" value="HAD-like_hydrolase_sf"/>
</dbReference>
<dbReference type="AlphaFoldDB" id="A0A0S4TLF8"/>
<dbReference type="PANTHER" id="PTHR43434">
    <property type="entry name" value="PHOSPHOGLYCOLATE PHOSPHATASE"/>
    <property type="match status" value="1"/>
</dbReference>
<evidence type="ECO:0000256" key="1">
    <source>
        <dbReference type="SAM" id="MobiDB-lite"/>
    </source>
</evidence>
<proteinExistence type="predicted"/>
<dbReference type="Gene3D" id="3.40.50.1000">
    <property type="entry name" value="HAD superfamily/HAD-like"/>
    <property type="match status" value="1"/>
</dbReference>